<evidence type="ECO:0000256" key="7">
    <source>
        <dbReference type="ARBA" id="ARBA00022833"/>
    </source>
</evidence>
<evidence type="ECO:0000256" key="9">
    <source>
        <dbReference type="SAM" id="MobiDB-lite"/>
    </source>
</evidence>
<dbReference type="CDD" id="cd16535">
    <property type="entry name" value="RING-HC_RNF8"/>
    <property type="match status" value="1"/>
</dbReference>
<dbReference type="InterPro" id="IPR000253">
    <property type="entry name" value="FHA_dom"/>
</dbReference>
<dbReference type="PROSITE" id="PS00518">
    <property type="entry name" value="ZF_RING_1"/>
    <property type="match status" value="1"/>
</dbReference>
<dbReference type="Gene3D" id="3.30.40.10">
    <property type="entry name" value="Zinc/RING finger domain, C3HC4 (zinc finger)"/>
    <property type="match status" value="1"/>
</dbReference>
<dbReference type="KEGG" id="osn:115211029"/>
<dbReference type="InterPro" id="IPR001841">
    <property type="entry name" value="Znf_RING"/>
</dbReference>
<dbReference type="GO" id="GO:0000151">
    <property type="term" value="C:ubiquitin ligase complex"/>
    <property type="evidence" value="ECO:0007669"/>
    <property type="project" value="TreeGrafter"/>
</dbReference>
<dbReference type="SUPFAM" id="SSF57850">
    <property type="entry name" value="RING/U-box"/>
    <property type="match status" value="1"/>
</dbReference>
<dbReference type="AlphaFoldDB" id="A0A6P7SC44"/>
<dbReference type="SMART" id="SM00184">
    <property type="entry name" value="RING"/>
    <property type="match status" value="1"/>
</dbReference>
<evidence type="ECO:0000313" key="12">
    <source>
        <dbReference type="Proteomes" id="UP000515154"/>
    </source>
</evidence>
<keyword evidence="6" id="KW-0833">Ubl conjugation pathway</keyword>
<dbReference type="GO" id="GO:0035861">
    <property type="term" value="C:site of double-strand break"/>
    <property type="evidence" value="ECO:0007669"/>
    <property type="project" value="TreeGrafter"/>
</dbReference>
<protein>
    <recommendedName>
        <fullName evidence="2">E3 ubiquitin-protein ligase CHFR</fullName>
    </recommendedName>
</protein>
<evidence type="ECO:0000256" key="8">
    <source>
        <dbReference type="PROSITE-ProRule" id="PRU00175"/>
    </source>
</evidence>
<gene>
    <name evidence="13 14" type="primary">LOC115211029</name>
</gene>
<evidence type="ECO:0000256" key="5">
    <source>
        <dbReference type="ARBA" id="ARBA00022771"/>
    </source>
</evidence>
<feature type="region of interest" description="Disordered" evidence="9">
    <location>
        <begin position="172"/>
        <end position="208"/>
    </location>
</feature>
<dbReference type="GO" id="GO:0008270">
    <property type="term" value="F:zinc ion binding"/>
    <property type="evidence" value="ECO:0007669"/>
    <property type="project" value="UniProtKB-KW"/>
</dbReference>
<keyword evidence="5 8" id="KW-0863">Zinc-finger</keyword>
<sequence>MLSSLAFIRTQPSSSMALLYFLENVNHPEKSILLNEDTIKIGRSQDLPVCLLSVWISKHHATIKRNEENWTIIDENSLNGVFVNKKRIQVLEQHVIKTGDLIQIGNSKDEPFCYKLQEKLLKHKPHKSDFLAAKRHKSEMPVISNSPDNPLKFLNKPFDRKVPSSPLLVTCSESNNSNNNNNNKNIDNEIPSSLKARDSTMSENGSTSDYEIKLKELEGRLQMKEAALKLEKEKSNSQAKAIAKLEEKRKQVEFELQKTQKLKDEERKQLEQEFQDKMVMLLKKKEKSLKQDLKIKRVALEQKEKIEKELLNKCNSDKATIDELTQSKEELKLIIDNKDAERRLLESQLQEAKLANLKEQDVVLKTREEVLTKFSEMLEMELQCSICNELFVQATTLSCSHTFCFYCIHMWMNKKNDCPVCRTSIKSQTKALVVDSYIDKMTAFFSPEMKEKRAQYVKERKALKVPQPKTKKRRHPEHHEHVFHHETIQGEIHNFLAALTGDDLSDSYYEDYEDDYGRMYYVW</sequence>
<evidence type="ECO:0000256" key="4">
    <source>
        <dbReference type="ARBA" id="ARBA00022723"/>
    </source>
</evidence>
<dbReference type="InterPro" id="IPR013083">
    <property type="entry name" value="Znf_RING/FYVE/PHD"/>
</dbReference>
<organism evidence="12 13">
    <name type="scientific">Octopus sinensis</name>
    <name type="common">East Asian common octopus</name>
    <dbReference type="NCBI Taxonomy" id="2607531"/>
    <lineage>
        <taxon>Eukaryota</taxon>
        <taxon>Metazoa</taxon>
        <taxon>Spiralia</taxon>
        <taxon>Lophotrochozoa</taxon>
        <taxon>Mollusca</taxon>
        <taxon>Cephalopoda</taxon>
        <taxon>Coleoidea</taxon>
        <taxon>Octopodiformes</taxon>
        <taxon>Octopoda</taxon>
        <taxon>Incirrata</taxon>
        <taxon>Octopodidae</taxon>
        <taxon>Octopus</taxon>
    </lineage>
</organism>
<evidence type="ECO:0000259" key="11">
    <source>
        <dbReference type="PROSITE" id="PS50089"/>
    </source>
</evidence>
<dbReference type="Pfam" id="PF13923">
    <property type="entry name" value="zf-C3HC4_2"/>
    <property type="match status" value="1"/>
</dbReference>
<evidence type="ECO:0000256" key="3">
    <source>
        <dbReference type="ARBA" id="ARBA00022679"/>
    </source>
</evidence>
<name>A0A6P7SC44_9MOLL</name>
<dbReference type="InterPro" id="IPR008984">
    <property type="entry name" value="SMAD_FHA_dom_sf"/>
</dbReference>
<dbReference type="PROSITE" id="PS50006">
    <property type="entry name" value="FHA_DOMAIN"/>
    <property type="match status" value="1"/>
</dbReference>
<evidence type="ECO:0000256" key="2">
    <source>
        <dbReference type="ARBA" id="ARBA00017908"/>
    </source>
</evidence>
<keyword evidence="7" id="KW-0862">Zinc</keyword>
<dbReference type="PANTHER" id="PTHR15067:SF4">
    <property type="entry name" value="E3 UBIQUITIN-PROTEIN LIGASE RNF8"/>
    <property type="match status" value="1"/>
</dbReference>
<keyword evidence="12" id="KW-1185">Reference proteome</keyword>
<dbReference type="RefSeq" id="XP_036358315.1">
    <property type="nucleotide sequence ID" value="XM_036502422.1"/>
</dbReference>
<accession>A0A6P7SC44</accession>
<keyword evidence="4" id="KW-0479">Metal-binding</keyword>
<evidence type="ECO:0000313" key="14">
    <source>
        <dbReference type="RefSeq" id="XP_036358315.1"/>
    </source>
</evidence>
<dbReference type="SUPFAM" id="SSF49879">
    <property type="entry name" value="SMAD/FHA domain"/>
    <property type="match status" value="1"/>
</dbReference>
<dbReference type="Proteomes" id="UP000515154">
    <property type="component" value="Linkage group LG4"/>
</dbReference>
<dbReference type="PANTHER" id="PTHR15067">
    <property type="entry name" value="E3 UBIQUITIN-PROTEIN LIGASE RNF8"/>
    <property type="match status" value="1"/>
</dbReference>
<dbReference type="CDD" id="cd00060">
    <property type="entry name" value="FHA"/>
    <property type="match status" value="1"/>
</dbReference>
<proteinExistence type="inferred from homology"/>
<evidence type="ECO:0000256" key="1">
    <source>
        <dbReference type="ARBA" id="ARBA00005797"/>
    </source>
</evidence>
<reference evidence="13 14" key="1">
    <citation type="submission" date="2025-08" db="UniProtKB">
        <authorList>
            <consortium name="RefSeq"/>
        </authorList>
    </citation>
    <scope>IDENTIFICATION</scope>
</reference>
<feature type="compositionally biased region" description="Low complexity" evidence="9">
    <location>
        <begin position="174"/>
        <end position="185"/>
    </location>
</feature>
<keyword evidence="3" id="KW-0808">Transferase</keyword>
<comment type="similarity">
    <text evidence="1">Belongs to the CHFR family.</text>
</comment>
<dbReference type="GO" id="GO:0006511">
    <property type="term" value="P:ubiquitin-dependent protein catabolic process"/>
    <property type="evidence" value="ECO:0007669"/>
    <property type="project" value="TreeGrafter"/>
</dbReference>
<dbReference type="GO" id="GO:0005829">
    <property type="term" value="C:cytosol"/>
    <property type="evidence" value="ECO:0007669"/>
    <property type="project" value="TreeGrafter"/>
</dbReference>
<dbReference type="Gene3D" id="2.60.200.20">
    <property type="match status" value="1"/>
</dbReference>
<feature type="domain" description="FHA" evidence="10">
    <location>
        <begin position="39"/>
        <end position="88"/>
    </location>
</feature>
<dbReference type="SMART" id="SM00240">
    <property type="entry name" value="FHA"/>
    <property type="match status" value="1"/>
</dbReference>
<dbReference type="GO" id="GO:0061630">
    <property type="term" value="F:ubiquitin protein ligase activity"/>
    <property type="evidence" value="ECO:0007669"/>
    <property type="project" value="TreeGrafter"/>
</dbReference>
<dbReference type="InterPro" id="IPR017907">
    <property type="entry name" value="Znf_RING_CS"/>
</dbReference>
<dbReference type="GO" id="GO:0005634">
    <property type="term" value="C:nucleus"/>
    <property type="evidence" value="ECO:0007669"/>
    <property type="project" value="TreeGrafter"/>
</dbReference>
<feature type="domain" description="RING-type" evidence="11">
    <location>
        <begin position="384"/>
        <end position="422"/>
    </location>
</feature>
<dbReference type="RefSeq" id="XP_029635740.1">
    <property type="nucleotide sequence ID" value="XM_029779880.2"/>
</dbReference>
<evidence type="ECO:0000256" key="6">
    <source>
        <dbReference type="ARBA" id="ARBA00022786"/>
    </source>
</evidence>
<dbReference type="PROSITE" id="PS50089">
    <property type="entry name" value="ZF_RING_2"/>
    <property type="match status" value="1"/>
</dbReference>
<dbReference type="GO" id="GO:0006302">
    <property type="term" value="P:double-strand break repair"/>
    <property type="evidence" value="ECO:0007669"/>
    <property type="project" value="TreeGrafter"/>
</dbReference>
<evidence type="ECO:0000313" key="13">
    <source>
        <dbReference type="RefSeq" id="XP_029635740.1"/>
    </source>
</evidence>
<evidence type="ECO:0000259" key="10">
    <source>
        <dbReference type="PROSITE" id="PS50006"/>
    </source>
</evidence>
<dbReference type="GO" id="GO:0042393">
    <property type="term" value="F:histone binding"/>
    <property type="evidence" value="ECO:0007669"/>
    <property type="project" value="TreeGrafter"/>
</dbReference>
<dbReference type="GO" id="GO:0070936">
    <property type="term" value="P:protein K48-linked ubiquitination"/>
    <property type="evidence" value="ECO:0007669"/>
    <property type="project" value="TreeGrafter"/>
</dbReference>
<dbReference type="Pfam" id="PF00498">
    <property type="entry name" value="FHA"/>
    <property type="match status" value="1"/>
</dbReference>